<proteinExistence type="predicted"/>
<evidence type="ECO:0000313" key="2">
    <source>
        <dbReference type="Proteomes" id="UP000681341"/>
    </source>
</evidence>
<name>A0ABS3U9W3_9ACTN</name>
<keyword evidence="2" id="KW-1185">Reference proteome</keyword>
<dbReference type="Proteomes" id="UP000681341">
    <property type="component" value="Unassembled WGS sequence"/>
</dbReference>
<organism evidence="1 2">
    <name type="scientific">Glycomyces niveus</name>
    <dbReference type="NCBI Taxonomy" id="2820287"/>
    <lineage>
        <taxon>Bacteria</taxon>
        <taxon>Bacillati</taxon>
        <taxon>Actinomycetota</taxon>
        <taxon>Actinomycetes</taxon>
        <taxon>Glycomycetales</taxon>
        <taxon>Glycomycetaceae</taxon>
        <taxon>Glycomyces</taxon>
    </lineage>
</organism>
<reference evidence="1 2" key="1">
    <citation type="submission" date="2021-03" db="EMBL/GenBank/DDBJ databases">
        <title>Glycomyces sp. nov., a novel actinomycete isolated from soil.</title>
        <authorList>
            <person name="Yang X."/>
            <person name="Xu X."/>
        </authorList>
    </citation>
    <scope>NUCLEOTIDE SEQUENCE [LARGE SCALE GENOMIC DNA]</scope>
    <source>
        <strain evidence="1 2">NEAU-S30</strain>
    </source>
</reference>
<evidence type="ECO:0000313" key="1">
    <source>
        <dbReference type="EMBL" id="MBO3735562.1"/>
    </source>
</evidence>
<comment type="caution">
    <text evidence="1">The sequence shown here is derived from an EMBL/GenBank/DDBJ whole genome shotgun (WGS) entry which is preliminary data.</text>
</comment>
<dbReference type="EMBL" id="JAGFNP010000016">
    <property type="protein sequence ID" value="MBO3735562.1"/>
    <property type="molecule type" value="Genomic_DNA"/>
</dbReference>
<sequence length="85" mass="9707">MTVRVDRTLSLRAVVAAVLRRQVLPTISGGKRQWSIMIECVPVAVVTQTWEHPRWWPPVDWIGDPEEPFPADDTLRMRIEQGTSA</sequence>
<dbReference type="RefSeq" id="WP_208499207.1">
    <property type="nucleotide sequence ID" value="NZ_JAGFNP010000016.1"/>
</dbReference>
<gene>
    <name evidence="1" type="ORF">J5V16_22290</name>
</gene>
<protein>
    <submittedName>
        <fullName evidence="1">Uncharacterized protein</fullName>
    </submittedName>
</protein>
<accession>A0ABS3U9W3</accession>